<gene>
    <name evidence="2" type="ORF">RRG08_018976</name>
</gene>
<comment type="caution">
    <text evidence="2">The sequence shown here is derived from an EMBL/GenBank/DDBJ whole genome shotgun (WGS) entry which is preliminary data.</text>
</comment>
<dbReference type="Proteomes" id="UP001283361">
    <property type="component" value="Unassembled WGS sequence"/>
</dbReference>
<sequence length="118" mass="13222">MACGFSHIVWGPYRPFSVTTNKPAVFILSTETVMRPRYQLQYTQELFGESIAACPEKTNLSKVTRDPGRYFAHPEYHSTSIRYSRTFLHSTGRLPRRQPVGTALSELDGLPGGDGAEN</sequence>
<feature type="region of interest" description="Disordered" evidence="1">
    <location>
        <begin position="93"/>
        <end position="118"/>
    </location>
</feature>
<organism evidence="2 3">
    <name type="scientific">Elysia crispata</name>
    <name type="common">lettuce slug</name>
    <dbReference type="NCBI Taxonomy" id="231223"/>
    <lineage>
        <taxon>Eukaryota</taxon>
        <taxon>Metazoa</taxon>
        <taxon>Spiralia</taxon>
        <taxon>Lophotrochozoa</taxon>
        <taxon>Mollusca</taxon>
        <taxon>Gastropoda</taxon>
        <taxon>Heterobranchia</taxon>
        <taxon>Euthyneura</taxon>
        <taxon>Panpulmonata</taxon>
        <taxon>Sacoglossa</taxon>
        <taxon>Placobranchoidea</taxon>
        <taxon>Plakobranchidae</taxon>
        <taxon>Elysia</taxon>
    </lineage>
</organism>
<proteinExistence type="predicted"/>
<protein>
    <submittedName>
        <fullName evidence="2">Uncharacterized protein</fullName>
    </submittedName>
</protein>
<keyword evidence="3" id="KW-1185">Reference proteome</keyword>
<accession>A0AAE1DT47</accession>
<evidence type="ECO:0000313" key="3">
    <source>
        <dbReference type="Proteomes" id="UP001283361"/>
    </source>
</evidence>
<dbReference type="EMBL" id="JAWDGP010002624">
    <property type="protein sequence ID" value="KAK3781350.1"/>
    <property type="molecule type" value="Genomic_DNA"/>
</dbReference>
<dbReference type="AlphaFoldDB" id="A0AAE1DT47"/>
<evidence type="ECO:0000256" key="1">
    <source>
        <dbReference type="SAM" id="MobiDB-lite"/>
    </source>
</evidence>
<name>A0AAE1DT47_9GAST</name>
<evidence type="ECO:0000313" key="2">
    <source>
        <dbReference type="EMBL" id="KAK3781350.1"/>
    </source>
</evidence>
<reference evidence="2" key="1">
    <citation type="journal article" date="2023" name="G3 (Bethesda)">
        <title>A reference genome for the long-term kleptoplast-retaining sea slug Elysia crispata morphotype clarki.</title>
        <authorList>
            <person name="Eastman K.E."/>
            <person name="Pendleton A.L."/>
            <person name="Shaikh M.A."/>
            <person name="Suttiyut T."/>
            <person name="Ogas R."/>
            <person name="Tomko P."/>
            <person name="Gavelis G."/>
            <person name="Widhalm J.R."/>
            <person name="Wisecaver J.H."/>
        </authorList>
    </citation>
    <scope>NUCLEOTIDE SEQUENCE</scope>
    <source>
        <strain evidence="2">ECLA1</strain>
    </source>
</reference>